<dbReference type="EMBL" id="CP148753">
    <property type="protein sequence ID" value="WXR74644.1"/>
    <property type="molecule type" value="Genomic_DNA"/>
</dbReference>
<evidence type="ECO:0000313" key="2">
    <source>
        <dbReference type="Proteomes" id="UP001456224"/>
    </source>
</evidence>
<proteinExistence type="predicted"/>
<dbReference type="Pfam" id="PF13489">
    <property type="entry name" value="Methyltransf_23"/>
    <property type="match status" value="1"/>
</dbReference>
<dbReference type="GO" id="GO:0008168">
    <property type="term" value="F:methyltransferase activity"/>
    <property type="evidence" value="ECO:0007669"/>
    <property type="project" value="UniProtKB-KW"/>
</dbReference>
<protein>
    <submittedName>
        <fullName evidence="1">Class I SAM-dependent methyltransferase</fullName>
        <ecNumber evidence="1">2.1.1.-</ecNumber>
    </submittedName>
</protein>
<organism evidence="1 2">
    <name type="scientific">Achromobacter veterisilvae</name>
    <dbReference type="NCBI Taxonomy" id="2069367"/>
    <lineage>
        <taxon>Bacteria</taxon>
        <taxon>Pseudomonadati</taxon>
        <taxon>Pseudomonadota</taxon>
        <taxon>Betaproteobacteria</taxon>
        <taxon>Burkholderiales</taxon>
        <taxon>Alcaligenaceae</taxon>
        <taxon>Achromobacter</taxon>
    </lineage>
</organism>
<dbReference type="RefSeq" id="WP_338880521.1">
    <property type="nucleotide sequence ID" value="NZ_CP148753.1"/>
</dbReference>
<gene>
    <name evidence="1" type="ORF">WHX56_03865</name>
</gene>
<evidence type="ECO:0000313" key="1">
    <source>
        <dbReference type="EMBL" id="WXR74644.1"/>
    </source>
</evidence>
<dbReference type="EC" id="2.1.1.-" evidence="1"/>
<dbReference type="PANTHER" id="PTHR43861">
    <property type="entry name" value="TRANS-ACONITATE 2-METHYLTRANSFERASE-RELATED"/>
    <property type="match status" value="1"/>
</dbReference>
<dbReference type="CDD" id="cd02440">
    <property type="entry name" value="AdoMet_MTases"/>
    <property type="match status" value="1"/>
</dbReference>
<dbReference type="InterPro" id="IPR029063">
    <property type="entry name" value="SAM-dependent_MTases_sf"/>
</dbReference>
<keyword evidence="1" id="KW-0489">Methyltransferase</keyword>
<accession>A0ABZ2S799</accession>
<keyword evidence="1" id="KW-0808">Transferase</keyword>
<dbReference type="PANTHER" id="PTHR43861:SF5">
    <property type="entry name" value="BLL5978 PROTEIN"/>
    <property type="match status" value="1"/>
</dbReference>
<reference evidence="1 2" key="1">
    <citation type="submission" date="2024-03" db="EMBL/GenBank/DDBJ databases">
        <title>Reference genomes for the five species model microbial community.</title>
        <authorList>
            <person name="Padfield D."/>
        </authorList>
    </citation>
    <scope>NUCLEOTIDE SEQUENCE [LARGE SCALE GENOMIC DNA]</scope>
    <source>
        <strain evidence="1 2">AB1</strain>
    </source>
</reference>
<name>A0ABZ2S799_9BURK</name>
<keyword evidence="2" id="KW-1185">Reference proteome</keyword>
<dbReference type="Proteomes" id="UP001456224">
    <property type="component" value="Chromosome"/>
</dbReference>
<dbReference type="SUPFAM" id="SSF53335">
    <property type="entry name" value="S-adenosyl-L-methionine-dependent methyltransferases"/>
    <property type="match status" value="1"/>
</dbReference>
<dbReference type="GO" id="GO:0032259">
    <property type="term" value="P:methylation"/>
    <property type="evidence" value="ECO:0007669"/>
    <property type="project" value="UniProtKB-KW"/>
</dbReference>
<sequence length="389" mass="42358">MPLNATAKSWRVGDLPFFYRCQPQPSNAAYGLPDRLSFELEFDAALGLVRQRPNADVDRALEICYRQGSEISGMMDDRGIGQQYAQDFLAYITRHEWDLAGKRVLEIGCGTGYLLSLLKARGADVLGIEPGAQGRDGSNRHGVQIINGFFPHPAVAGKFDLVIAYGVLEHIVDPVGFMRTIADSLSEGGAAYIAVPDCAPYLRTGDISCLLHEHWSYFNIGSLQRIVAAADLNGEVEASGFGGSLYCRVTSAQGRAAAATAEIAQAAAEFDRFRSMAQAAVGKMEQFLQGPGVAGIYVPGRMINLLATLASETQERMRFFDDNPAMTGLYFPGFPVNIENFEALKNSPPARLFIATKSFHSQVVLRIEQAAIDIPVVAWSEFFVQEATT</sequence>
<dbReference type="Gene3D" id="3.40.50.150">
    <property type="entry name" value="Vaccinia Virus protein VP39"/>
    <property type="match status" value="1"/>
</dbReference>